<evidence type="ECO:0008006" key="9">
    <source>
        <dbReference type="Google" id="ProtNLM"/>
    </source>
</evidence>
<dbReference type="InterPro" id="IPR044993">
    <property type="entry name" value="BXL"/>
</dbReference>
<dbReference type="SUPFAM" id="SSF51445">
    <property type="entry name" value="(Trans)glycosidases"/>
    <property type="match status" value="1"/>
</dbReference>
<dbReference type="InterPro" id="IPR013783">
    <property type="entry name" value="Ig-like_fold"/>
</dbReference>
<feature type="region of interest" description="Disordered" evidence="4">
    <location>
        <begin position="560"/>
        <end position="579"/>
    </location>
</feature>
<dbReference type="PANTHER" id="PTHR42721">
    <property type="entry name" value="SUGAR HYDROLASE-RELATED"/>
    <property type="match status" value="1"/>
</dbReference>
<comment type="similarity">
    <text evidence="1">Belongs to the glycosyl hydrolase 3 family.</text>
</comment>
<evidence type="ECO:0000256" key="3">
    <source>
        <dbReference type="ARBA" id="ARBA00023295"/>
    </source>
</evidence>
<evidence type="ECO:0000256" key="2">
    <source>
        <dbReference type="ARBA" id="ARBA00022801"/>
    </source>
</evidence>
<dbReference type="InterPro" id="IPR017853">
    <property type="entry name" value="GH"/>
</dbReference>
<sequence length="579" mass="60315">VSLRGQWRMGFDAAVGARDLLESYLPAFEACVGAGAEQVMCSYNSVNGVPACAVVSDFDAWANLVEPDRFVENLTMAAAVGLNAGMDQVGGRELALRAARAAVCLYSNRGAVLPLRAPARVAVVGPGAVMGQLLLGNYMEPGARPEGIDRLLEGIARRAGEGRSFLEAVRRCEGAASVCDKLVGSSVTFAAGCRSVSCPDQTAFAEAEAAAAAADVTVVVLGLRYDAIEGCVNCTANDPPDTCATSGCESEGFDRITIELPPNQYALVRALRRRTSRPLVGVFVHGGAFALKNLGSDLDAMLDAWYPGEAAGEAVASILFGEHSPAGRSAVTWYSGDRDLPADRTNMSWYAARGYSYRFFQGSPDIPFGHGLSYTTFSYDAGFTNREVESCGTIGITITVRNTGAHDGDEVVQVYIVPVSPGAPQPQLRLAAFERISLGRGASKPLPALPAGPGGPRGRGGGRPAVPRGGPPGPLGRRRAAGPGRGLAAEGPGARPRAAARRVRPGARVRLELGAQHGAARRRTQEWPLAGATSGLRARTGSPERRGRCGGCAWRALGLGHPAAPRAPRTGGRSCPGSL</sequence>
<organism evidence="7 8">
    <name type="scientific">Prorocentrum cordatum</name>
    <dbReference type="NCBI Taxonomy" id="2364126"/>
    <lineage>
        <taxon>Eukaryota</taxon>
        <taxon>Sar</taxon>
        <taxon>Alveolata</taxon>
        <taxon>Dinophyceae</taxon>
        <taxon>Prorocentrales</taxon>
        <taxon>Prorocentraceae</taxon>
        <taxon>Prorocentrum</taxon>
    </lineage>
</organism>
<keyword evidence="8" id="KW-1185">Reference proteome</keyword>
<feature type="compositionally biased region" description="Low complexity" evidence="4">
    <location>
        <begin position="486"/>
        <end position="497"/>
    </location>
</feature>
<evidence type="ECO:0000256" key="1">
    <source>
        <dbReference type="ARBA" id="ARBA00005336"/>
    </source>
</evidence>
<evidence type="ECO:0000259" key="6">
    <source>
        <dbReference type="Pfam" id="PF14310"/>
    </source>
</evidence>
<gene>
    <name evidence="7" type="ORF">PCOR1329_LOCUS74114</name>
</gene>
<dbReference type="Gene3D" id="3.20.20.300">
    <property type="entry name" value="Glycoside hydrolase, family 3, N-terminal domain"/>
    <property type="match status" value="1"/>
</dbReference>
<dbReference type="InterPro" id="IPR036962">
    <property type="entry name" value="Glyco_hydro_3_N_sf"/>
</dbReference>
<keyword evidence="3" id="KW-0326">Glycosidase</keyword>
<reference evidence="7" key="1">
    <citation type="submission" date="2023-10" db="EMBL/GenBank/DDBJ databases">
        <authorList>
            <person name="Chen Y."/>
            <person name="Shah S."/>
            <person name="Dougan E. K."/>
            <person name="Thang M."/>
            <person name="Chan C."/>
        </authorList>
    </citation>
    <scope>NUCLEOTIDE SEQUENCE [LARGE SCALE GENOMIC DNA]</scope>
</reference>
<feature type="domain" description="Glycoside hydrolase family 3 C-terminal" evidence="5">
    <location>
        <begin position="105"/>
        <end position="374"/>
    </location>
</feature>
<protein>
    <recommendedName>
        <fullName evidence="9">Beta-glucosidase</fullName>
    </recommendedName>
</protein>
<feature type="region of interest" description="Disordered" evidence="4">
    <location>
        <begin position="442"/>
        <end position="504"/>
    </location>
</feature>
<dbReference type="Gene3D" id="3.40.50.1700">
    <property type="entry name" value="Glycoside hydrolase family 3 C-terminal domain"/>
    <property type="match status" value="1"/>
</dbReference>
<dbReference type="Gene3D" id="2.60.40.10">
    <property type="entry name" value="Immunoglobulins"/>
    <property type="match status" value="1"/>
</dbReference>
<evidence type="ECO:0000259" key="5">
    <source>
        <dbReference type="Pfam" id="PF01915"/>
    </source>
</evidence>
<dbReference type="EMBL" id="CAUYUJ010020026">
    <property type="protein sequence ID" value="CAK0895339.1"/>
    <property type="molecule type" value="Genomic_DNA"/>
</dbReference>
<dbReference type="Pfam" id="PF14310">
    <property type="entry name" value="Fn3-like"/>
    <property type="match status" value="1"/>
</dbReference>
<accession>A0ABN9XB32</accession>
<dbReference type="Pfam" id="PF01915">
    <property type="entry name" value="Glyco_hydro_3_C"/>
    <property type="match status" value="1"/>
</dbReference>
<dbReference type="PANTHER" id="PTHR42721:SF3">
    <property type="entry name" value="BETA-D-XYLOSIDASE 5-RELATED"/>
    <property type="match status" value="1"/>
</dbReference>
<keyword evidence="2" id="KW-0378">Hydrolase</keyword>
<name>A0ABN9XB32_9DINO</name>
<evidence type="ECO:0000256" key="4">
    <source>
        <dbReference type="SAM" id="MobiDB-lite"/>
    </source>
</evidence>
<dbReference type="SUPFAM" id="SSF52279">
    <property type="entry name" value="Beta-D-glucan exohydrolase, C-terminal domain"/>
    <property type="match status" value="1"/>
</dbReference>
<evidence type="ECO:0000313" key="8">
    <source>
        <dbReference type="Proteomes" id="UP001189429"/>
    </source>
</evidence>
<feature type="compositionally biased region" description="Gly residues" evidence="4">
    <location>
        <begin position="452"/>
        <end position="463"/>
    </location>
</feature>
<feature type="domain" description="Fibronectin type III-like" evidence="6">
    <location>
        <begin position="410"/>
        <end position="444"/>
    </location>
</feature>
<comment type="caution">
    <text evidence="7">The sequence shown here is derived from an EMBL/GenBank/DDBJ whole genome shotgun (WGS) entry which is preliminary data.</text>
</comment>
<dbReference type="InterPro" id="IPR026891">
    <property type="entry name" value="Fn3-like"/>
</dbReference>
<dbReference type="InterPro" id="IPR002772">
    <property type="entry name" value="Glyco_hydro_3_C"/>
</dbReference>
<dbReference type="Proteomes" id="UP001189429">
    <property type="component" value="Unassembled WGS sequence"/>
</dbReference>
<proteinExistence type="inferred from homology"/>
<dbReference type="InterPro" id="IPR036881">
    <property type="entry name" value="Glyco_hydro_3_C_sf"/>
</dbReference>
<evidence type="ECO:0000313" key="7">
    <source>
        <dbReference type="EMBL" id="CAK0895339.1"/>
    </source>
</evidence>
<feature type="non-terminal residue" evidence="7">
    <location>
        <position position="1"/>
    </location>
</feature>